<evidence type="ECO:0000256" key="2">
    <source>
        <dbReference type="ARBA" id="ARBA00022475"/>
    </source>
</evidence>
<keyword evidence="6 10" id="KW-0472">Membrane</keyword>
<dbReference type="EMBL" id="AZBU02000004">
    <property type="protein sequence ID" value="TKR82891.1"/>
    <property type="molecule type" value="Genomic_DNA"/>
</dbReference>
<evidence type="ECO:0000256" key="3">
    <source>
        <dbReference type="ARBA" id="ARBA00022692"/>
    </source>
</evidence>
<reference evidence="12 13" key="2">
    <citation type="journal article" date="2019" name="G3 (Bethesda)">
        <title>Hybrid Assembly of the Genome of the Entomopathogenic Nematode Steinernema carpocapsae Identifies the X-Chromosome.</title>
        <authorList>
            <person name="Serra L."/>
            <person name="Macchietto M."/>
            <person name="Macias-Munoz A."/>
            <person name="McGill C.J."/>
            <person name="Rodriguez I.M."/>
            <person name="Rodriguez B."/>
            <person name="Murad R."/>
            <person name="Mortazavi A."/>
        </authorList>
    </citation>
    <scope>NUCLEOTIDE SEQUENCE [LARGE SCALE GENOMIC DNA]</scope>
    <source>
        <strain evidence="12 13">ALL</strain>
    </source>
</reference>
<gene>
    <name evidence="12" type="ORF">L596_016563</name>
</gene>
<keyword evidence="4 10" id="KW-1133">Transmembrane helix</keyword>
<dbReference type="GO" id="GO:0005886">
    <property type="term" value="C:plasma membrane"/>
    <property type="evidence" value="ECO:0007669"/>
    <property type="project" value="UniProtKB-SubCell"/>
</dbReference>
<evidence type="ECO:0000256" key="6">
    <source>
        <dbReference type="ARBA" id="ARBA00023136"/>
    </source>
</evidence>
<proteinExistence type="inferred from homology"/>
<feature type="transmembrane region" description="Helical" evidence="10">
    <location>
        <begin position="259"/>
        <end position="283"/>
    </location>
</feature>
<comment type="similarity">
    <text evidence="9">Belongs to the G-protein coupled receptor 1 family.</text>
</comment>
<dbReference type="PANTHER" id="PTHR24229">
    <property type="entry name" value="NEUROPEPTIDES RECEPTOR"/>
    <property type="match status" value="1"/>
</dbReference>
<feature type="transmembrane region" description="Helical" evidence="10">
    <location>
        <begin position="205"/>
        <end position="227"/>
    </location>
</feature>
<dbReference type="SUPFAM" id="SSF81321">
    <property type="entry name" value="Family A G protein-coupled receptor-like"/>
    <property type="match status" value="1"/>
</dbReference>
<dbReference type="PANTHER" id="PTHR24229:SF50">
    <property type="entry name" value="G-PROTEIN COUPLED RECEPTORS FAMILY 1 PROFILE DOMAIN-CONTAINING PROTEIN"/>
    <property type="match status" value="1"/>
</dbReference>
<feature type="domain" description="G-protein coupled receptors family 1 profile" evidence="11">
    <location>
        <begin position="54"/>
        <end position="315"/>
    </location>
</feature>
<evidence type="ECO:0000256" key="9">
    <source>
        <dbReference type="RuleBase" id="RU000688"/>
    </source>
</evidence>
<evidence type="ECO:0000259" key="11">
    <source>
        <dbReference type="PROSITE" id="PS50262"/>
    </source>
</evidence>
<keyword evidence="5 9" id="KW-0297">G-protein coupled receptor</keyword>
<feature type="transmembrane region" description="Helical" evidence="10">
    <location>
        <begin position="42"/>
        <end position="64"/>
    </location>
</feature>
<reference evidence="12 13" key="1">
    <citation type="journal article" date="2015" name="Genome Biol.">
        <title>Comparative genomics of Steinernema reveals deeply conserved gene regulatory networks.</title>
        <authorList>
            <person name="Dillman A.R."/>
            <person name="Macchietto M."/>
            <person name="Porter C.F."/>
            <person name="Rogers A."/>
            <person name="Williams B."/>
            <person name="Antoshechkin I."/>
            <person name="Lee M.M."/>
            <person name="Goodwin Z."/>
            <person name="Lu X."/>
            <person name="Lewis E.E."/>
            <person name="Goodrich-Blair H."/>
            <person name="Stock S.P."/>
            <person name="Adams B.J."/>
            <person name="Sternberg P.W."/>
            <person name="Mortazavi A."/>
        </authorList>
    </citation>
    <scope>NUCLEOTIDE SEQUENCE [LARGE SCALE GENOMIC DNA]</scope>
    <source>
        <strain evidence="12 13">ALL</strain>
    </source>
</reference>
<comment type="caution">
    <text evidence="12">The sequence shown here is derived from an EMBL/GenBank/DDBJ whole genome shotgun (WGS) entry which is preliminary data.</text>
</comment>
<evidence type="ECO:0000256" key="5">
    <source>
        <dbReference type="ARBA" id="ARBA00023040"/>
    </source>
</evidence>
<dbReference type="GO" id="GO:0042277">
    <property type="term" value="F:peptide binding"/>
    <property type="evidence" value="ECO:0007669"/>
    <property type="project" value="TreeGrafter"/>
</dbReference>
<evidence type="ECO:0000256" key="10">
    <source>
        <dbReference type="SAM" id="Phobius"/>
    </source>
</evidence>
<dbReference type="PROSITE" id="PS50262">
    <property type="entry name" value="G_PROTEIN_RECEP_F1_2"/>
    <property type="match status" value="1"/>
</dbReference>
<sequence length="545" mass="60717">MNPNSTSLPLAVVNATLTAATTAASASSTGSSSVYHMRLALTVTHLLLVAIGSVNLLVILVILLRPYMRSITNVYMIGLCLADFIYLANLILVAATQINDKSWPFGSLMCTIYHGTETTGKYGSVIFVVLLAADRYCAMCKTNWCARYRNYRSAILASVIAWTIAIAAALPLYTFSEVVQLKFRGFDSTHKLCIAKWPNSESARWYITFSSILIFALPLALIVYCYYHIWNKLREALKGSKRMRRAASSRAPYHRVTRLVLWVVVFHVLCWSPFWLFNLFSSILRLRISTQFDRIIVNIIHLFPYVNCALNPLLYAAHAENFRIAFRSLFSKRNGGTLLDRGLRAATTTPVPATTNPQAFRKCPQARRISFRRHRSSNGVCKGRAHSVLRFSPKYLSPSNQSPCPTPTNDATISPRPSTKVLKSALKSTCPTIDEGYMNPSHSHTSVLTAPTFGSVDLADDLFDLNSTRSVNCLLAADRMDSKRGSVQIGWTNAHAIISSRKPDRPSVDTTGWRKYSDIEAEQRDRTSSLIVPTLLVSRPGDVMV</sequence>
<feature type="transmembrane region" description="Helical" evidence="10">
    <location>
        <begin position="150"/>
        <end position="173"/>
    </location>
</feature>
<feature type="transmembrane region" description="Helical" evidence="10">
    <location>
        <begin position="76"/>
        <end position="99"/>
    </location>
</feature>
<evidence type="ECO:0000313" key="12">
    <source>
        <dbReference type="EMBL" id="TKR82891.1"/>
    </source>
</evidence>
<keyword evidence="3 9" id="KW-0812">Transmembrane</keyword>
<dbReference type="Pfam" id="PF00001">
    <property type="entry name" value="7tm_1"/>
    <property type="match status" value="1"/>
</dbReference>
<comment type="subcellular location">
    <subcellularLocation>
        <location evidence="1">Cell membrane</location>
        <topology evidence="1">Multi-pass membrane protein</topology>
    </subcellularLocation>
</comment>
<dbReference type="OrthoDB" id="6076970at2759"/>
<dbReference type="STRING" id="34508.A0A4U5NJI3"/>
<dbReference type="AlphaFoldDB" id="A0A4U5NJI3"/>
<dbReference type="InterPro" id="IPR017452">
    <property type="entry name" value="GPCR_Rhodpsn_7TM"/>
</dbReference>
<dbReference type="PRINTS" id="PR00237">
    <property type="entry name" value="GPCRRHODOPSN"/>
</dbReference>
<dbReference type="GO" id="GO:0004930">
    <property type="term" value="F:G protein-coupled receptor activity"/>
    <property type="evidence" value="ECO:0007669"/>
    <property type="project" value="UniProtKB-KW"/>
</dbReference>
<evidence type="ECO:0000256" key="8">
    <source>
        <dbReference type="ARBA" id="ARBA00023224"/>
    </source>
</evidence>
<keyword evidence="13" id="KW-1185">Reference proteome</keyword>
<feature type="transmembrane region" description="Helical" evidence="10">
    <location>
        <begin position="119"/>
        <end position="138"/>
    </location>
</feature>
<keyword evidence="2" id="KW-1003">Cell membrane</keyword>
<dbReference type="Proteomes" id="UP000298663">
    <property type="component" value="Unassembled WGS sequence"/>
</dbReference>
<keyword evidence="7 9" id="KW-0675">Receptor</keyword>
<protein>
    <recommendedName>
        <fullName evidence="11">G-protein coupled receptors family 1 profile domain-containing protein</fullName>
    </recommendedName>
</protein>
<dbReference type="PROSITE" id="PS00237">
    <property type="entry name" value="G_PROTEIN_RECEP_F1_1"/>
    <property type="match status" value="1"/>
</dbReference>
<accession>A0A4U5NJI3</accession>
<dbReference type="InterPro" id="IPR000276">
    <property type="entry name" value="GPCR_Rhodpsn"/>
</dbReference>
<dbReference type="GO" id="GO:0043005">
    <property type="term" value="C:neuron projection"/>
    <property type="evidence" value="ECO:0007669"/>
    <property type="project" value="TreeGrafter"/>
</dbReference>
<evidence type="ECO:0000313" key="13">
    <source>
        <dbReference type="Proteomes" id="UP000298663"/>
    </source>
</evidence>
<organism evidence="12 13">
    <name type="scientific">Steinernema carpocapsae</name>
    <name type="common">Entomopathogenic nematode</name>
    <dbReference type="NCBI Taxonomy" id="34508"/>
    <lineage>
        <taxon>Eukaryota</taxon>
        <taxon>Metazoa</taxon>
        <taxon>Ecdysozoa</taxon>
        <taxon>Nematoda</taxon>
        <taxon>Chromadorea</taxon>
        <taxon>Rhabditida</taxon>
        <taxon>Tylenchina</taxon>
        <taxon>Panagrolaimomorpha</taxon>
        <taxon>Strongyloidoidea</taxon>
        <taxon>Steinernematidae</taxon>
        <taxon>Steinernema</taxon>
    </lineage>
</organism>
<evidence type="ECO:0000256" key="4">
    <source>
        <dbReference type="ARBA" id="ARBA00022989"/>
    </source>
</evidence>
<evidence type="ECO:0000256" key="7">
    <source>
        <dbReference type="ARBA" id="ARBA00023170"/>
    </source>
</evidence>
<name>A0A4U5NJI3_STECR</name>
<dbReference type="Gene3D" id="1.20.1070.10">
    <property type="entry name" value="Rhodopsin 7-helix transmembrane proteins"/>
    <property type="match status" value="1"/>
</dbReference>
<keyword evidence="8 9" id="KW-0807">Transducer</keyword>
<evidence type="ECO:0000256" key="1">
    <source>
        <dbReference type="ARBA" id="ARBA00004651"/>
    </source>
</evidence>